<dbReference type="Gene3D" id="1.10.3680.10">
    <property type="entry name" value="TerB-like"/>
    <property type="match status" value="1"/>
</dbReference>
<dbReference type="EMBL" id="QXHD01000003">
    <property type="protein sequence ID" value="NEZ54580.1"/>
    <property type="molecule type" value="Genomic_DNA"/>
</dbReference>
<sequence>MSSTLKDSLYTEEQIKAWLRGLLAIAWADGEFDAQEQELIHTMMDEDFAPGLDFETFEPITPADLATVLKPNPGAAENFLRMAVMVAIADGIYSAAEDKVLMEFCQALNLDTAILQTLQSTLYNLRQIKEEVQPGTSLIKDKKDKATPVAAAASPLQPPTPKTGPDPLKPMREWLDQLEVQDPRLARFVCKMIPSQCPFERDVTLFGKKVVHIPPMCKLNPLYEQLVGLRFRALSHLADDLGEDVTPYL</sequence>
<dbReference type="InterPro" id="IPR029024">
    <property type="entry name" value="TerB-like"/>
</dbReference>
<dbReference type="InterPro" id="IPR009717">
    <property type="entry name" value="Mo-dep_Nase_C"/>
</dbReference>
<dbReference type="AlphaFoldDB" id="A0A6M0RFA1"/>
<dbReference type="CDD" id="cd07177">
    <property type="entry name" value="terB_like"/>
    <property type="match status" value="1"/>
</dbReference>
<dbReference type="SUPFAM" id="SSF158682">
    <property type="entry name" value="TerB-like"/>
    <property type="match status" value="1"/>
</dbReference>
<dbReference type="Pfam" id="PF04391">
    <property type="entry name" value="DUF533"/>
    <property type="match status" value="1"/>
</dbReference>
<organism evidence="2 3">
    <name type="scientific">Adonisia turfae CCMR0081</name>
    <dbReference type="NCBI Taxonomy" id="2292702"/>
    <lineage>
        <taxon>Bacteria</taxon>
        <taxon>Bacillati</taxon>
        <taxon>Cyanobacteriota</taxon>
        <taxon>Adonisia</taxon>
        <taxon>Adonisia turfae</taxon>
    </lineage>
</organism>
<name>A0A6M0RFA1_9CYAN</name>
<evidence type="ECO:0000313" key="2">
    <source>
        <dbReference type="EMBL" id="NEZ54580.1"/>
    </source>
</evidence>
<dbReference type="InterPro" id="IPR007486">
    <property type="entry name" value="YebE"/>
</dbReference>
<protein>
    <submittedName>
        <fullName evidence="2">Nitrogenase</fullName>
    </submittedName>
</protein>
<dbReference type="Pfam" id="PF06967">
    <property type="entry name" value="Mo-nitro_C"/>
    <property type="match status" value="1"/>
</dbReference>
<dbReference type="RefSeq" id="WP_163671149.1">
    <property type="nucleotide sequence ID" value="NZ_QXHD01000003.1"/>
</dbReference>
<dbReference type="Proteomes" id="UP000481033">
    <property type="component" value="Unassembled WGS sequence"/>
</dbReference>
<gene>
    <name evidence="2" type="ORF">DXZ20_02500</name>
</gene>
<accession>A0A6M0RFA1</accession>
<feature type="domain" description="Mo-dependent nitrogenase C-terminal" evidence="1">
    <location>
        <begin position="168"/>
        <end position="248"/>
    </location>
</feature>
<proteinExistence type="predicted"/>
<keyword evidence="3" id="KW-1185">Reference proteome</keyword>
<comment type="caution">
    <text evidence="2">The sequence shown here is derived from an EMBL/GenBank/DDBJ whole genome shotgun (WGS) entry which is preliminary data.</text>
</comment>
<evidence type="ECO:0000259" key="1">
    <source>
        <dbReference type="Pfam" id="PF06967"/>
    </source>
</evidence>
<evidence type="ECO:0000313" key="3">
    <source>
        <dbReference type="Proteomes" id="UP000481033"/>
    </source>
</evidence>
<reference evidence="2 3" key="1">
    <citation type="journal article" date="2020" name="Microb. Ecol.">
        <title>Ecogenomics of the Marine Benthic Filamentous Cyanobacterium Adonisia.</title>
        <authorList>
            <person name="Walter J.M."/>
            <person name="Coutinho F.H."/>
            <person name="Leomil L."/>
            <person name="Hargreaves P.I."/>
            <person name="Campeao M.E."/>
            <person name="Vieira V.V."/>
            <person name="Silva B.S."/>
            <person name="Fistarol G.O."/>
            <person name="Salomon P.S."/>
            <person name="Sawabe T."/>
            <person name="Mino S."/>
            <person name="Hosokawa M."/>
            <person name="Miyashita H."/>
            <person name="Maruyama F."/>
            <person name="van Verk M.C."/>
            <person name="Dutilh B.E."/>
            <person name="Thompson C.C."/>
            <person name="Thompson F.L."/>
        </authorList>
    </citation>
    <scope>NUCLEOTIDE SEQUENCE [LARGE SCALE GENOMIC DNA]</scope>
    <source>
        <strain evidence="2 3">CCMR0081</strain>
    </source>
</reference>